<gene>
    <name evidence="2" type="ORF">B296_00033079</name>
</gene>
<evidence type="ECO:0000313" key="2">
    <source>
        <dbReference type="EMBL" id="RRT55991.1"/>
    </source>
</evidence>
<evidence type="ECO:0000313" key="3">
    <source>
        <dbReference type="Proteomes" id="UP000287651"/>
    </source>
</evidence>
<feature type="region of interest" description="Disordered" evidence="1">
    <location>
        <begin position="72"/>
        <end position="91"/>
    </location>
</feature>
<dbReference type="AlphaFoldDB" id="A0A426YWD6"/>
<accession>A0A426YWD6</accession>
<evidence type="ECO:0000256" key="1">
    <source>
        <dbReference type="SAM" id="MobiDB-lite"/>
    </source>
</evidence>
<reference evidence="2 3" key="1">
    <citation type="journal article" date="2014" name="Agronomy (Basel)">
        <title>A Draft Genome Sequence for Ensete ventricosum, the Drought-Tolerant Tree Against Hunger.</title>
        <authorList>
            <person name="Harrison J."/>
            <person name="Moore K.A."/>
            <person name="Paszkiewicz K."/>
            <person name="Jones T."/>
            <person name="Grant M."/>
            <person name="Ambacheew D."/>
            <person name="Muzemil S."/>
            <person name="Studholme D.J."/>
        </authorList>
    </citation>
    <scope>NUCLEOTIDE SEQUENCE [LARGE SCALE GENOMIC DNA]</scope>
</reference>
<feature type="region of interest" description="Disordered" evidence="1">
    <location>
        <begin position="114"/>
        <end position="149"/>
    </location>
</feature>
<name>A0A426YWD6_ENSVE</name>
<proteinExistence type="predicted"/>
<comment type="caution">
    <text evidence="2">The sequence shown here is derived from an EMBL/GenBank/DDBJ whole genome shotgun (WGS) entry which is preliminary data.</text>
</comment>
<dbReference type="EMBL" id="AMZH03009826">
    <property type="protein sequence ID" value="RRT55991.1"/>
    <property type="molecule type" value="Genomic_DNA"/>
</dbReference>
<sequence length="229" mass="24452">MNRLGGLVAKRGGGSTVDGCGLGLIGCYFWGYGRFDDRGLRIKRWVRVAVGDNDQFGKDWWCMREGNEEEGWPATANPHIGSARPRPRPPVRGRLAAARASPQGRPTSLAGVVARKGGRRRSQGQQPTRVAPVGATGYGQPIGATATRGHTRLRRGACKGLPPIEAMVSVARVAATWQGGRQLARAVVACPGATATAAQIGQEGLGHPFEKKDDLAPLNLKNFEDYPHL</sequence>
<dbReference type="Proteomes" id="UP000287651">
    <property type="component" value="Unassembled WGS sequence"/>
</dbReference>
<protein>
    <submittedName>
        <fullName evidence="2">Uncharacterized protein</fullName>
    </submittedName>
</protein>
<organism evidence="2 3">
    <name type="scientific">Ensete ventricosum</name>
    <name type="common">Abyssinian banana</name>
    <name type="synonym">Musa ensete</name>
    <dbReference type="NCBI Taxonomy" id="4639"/>
    <lineage>
        <taxon>Eukaryota</taxon>
        <taxon>Viridiplantae</taxon>
        <taxon>Streptophyta</taxon>
        <taxon>Embryophyta</taxon>
        <taxon>Tracheophyta</taxon>
        <taxon>Spermatophyta</taxon>
        <taxon>Magnoliopsida</taxon>
        <taxon>Liliopsida</taxon>
        <taxon>Zingiberales</taxon>
        <taxon>Musaceae</taxon>
        <taxon>Ensete</taxon>
    </lineage>
</organism>